<evidence type="ECO:0000313" key="2">
    <source>
        <dbReference type="Proteomes" id="UP000507962"/>
    </source>
</evidence>
<name>A0A4U8YQT6_9BACT</name>
<proteinExistence type="predicted"/>
<dbReference type="Proteomes" id="UP000507962">
    <property type="component" value="Unassembled WGS sequence"/>
</dbReference>
<keyword evidence="2" id="KW-1185">Reference proteome</keyword>
<gene>
    <name evidence="1" type="ORF">MSL71_42960</name>
</gene>
<reference evidence="1 2" key="1">
    <citation type="submission" date="2019-03" db="EMBL/GenBank/DDBJ databases">
        <authorList>
            <person name="Nijsse B."/>
        </authorList>
    </citation>
    <scope>NUCLEOTIDE SEQUENCE [LARGE SCALE GENOMIC DNA]</scope>
    <source>
        <strain evidence="1">Desulfoluna butyratoxydans MSL71</strain>
    </source>
</reference>
<protein>
    <submittedName>
        <fullName evidence="1">Uncharacterized protein</fullName>
    </submittedName>
</protein>
<organism evidence="1 2">
    <name type="scientific">Desulfoluna butyratoxydans</name>
    <dbReference type="NCBI Taxonomy" id="231438"/>
    <lineage>
        <taxon>Bacteria</taxon>
        <taxon>Pseudomonadati</taxon>
        <taxon>Thermodesulfobacteriota</taxon>
        <taxon>Desulfobacteria</taxon>
        <taxon>Desulfobacterales</taxon>
        <taxon>Desulfolunaceae</taxon>
        <taxon>Desulfoluna</taxon>
    </lineage>
</organism>
<dbReference type="AlphaFoldDB" id="A0A4U8YQT6"/>
<accession>A0A4U8YQT6</accession>
<evidence type="ECO:0000313" key="1">
    <source>
        <dbReference type="EMBL" id="VFQ46626.1"/>
    </source>
</evidence>
<dbReference type="RefSeq" id="WP_180144758.1">
    <property type="nucleotide sequence ID" value="NZ_CAADHO010000010.1"/>
</dbReference>
<dbReference type="EMBL" id="CAADHO010000010">
    <property type="protein sequence ID" value="VFQ46626.1"/>
    <property type="molecule type" value="Genomic_DNA"/>
</dbReference>
<sequence length="695" mass="79574">MMSECHTTPPPRPGLCHARTVAFLWALACTLLIFPPPLAAVSIMTESQMGMEMKEEPPPATNSPKISVSNDSGQMLWIASVGRLYMKDTLSPKERTSLLETLESHLGIQADGHLDIAAARQASARLSRYSGLREKPFSNIYFDDKLNLTGYNAIYLETCVLNRADEGPRFIRYFENGYHPNRALFVKEEPYYKSLYYYLYLTQEDLVRAVNDAVAYLSKNPDGAPPFTAEQIRGLETTVKVCTELDNLRRRGLAAKESPWERIFTPEESAWLDATLAYFTNIETHIALSSYDWFKRSLPLSISSRVIAHSLRQTWTEQAVSHRTVLPLMLFINKGTKQFSVEKLFNETLAMLKMDNREVDLVVLSAMKSWLLKQIEQGIKVEDRTTYKKILDELNVCPTGWIFYNLYACREPLAAMEGYMAGWEGLSSRERRTLFDTQVQPLYYEAKSRIDIVFNDLVKIFGGEEIYGGEYKTTSINHIFHRYRGEIDYTYEFLQAGVYGDALSDARLPLANASRSCLHDFTAAFVKAPELRVNHVNLLNAYTLLFRELAAQGKVSLITLHEREMEELIRSERYRLGSALAHREDNRYDIYRIIADTYLATPRLRTRALKVAAQSFDLARTYYIEAARREGFISGTLPGALSADATEVDDYERQYEYYQSIAKQLGKKILLLLPPEDVDLYNRMQDSRNPEGYLL</sequence>